<dbReference type="InterPro" id="IPR025944">
    <property type="entry name" value="Sigma_54_int_dom_CS"/>
</dbReference>
<dbReference type="PANTHER" id="PTHR32071:SF57">
    <property type="entry name" value="C4-DICARBOXYLATE TRANSPORT TRANSCRIPTIONAL REGULATORY PROTEIN DCTD"/>
    <property type="match status" value="1"/>
</dbReference>
<dbReference type="SMART" id="SM00382">
    <property type="entry name" value="AAA"/>
    <property type="match status" value="1"/>
</dbReference>
<name>A0ABR8YRP7_9CLOT</name>
<dbReference type="Gene3D" id="1.10.8.60">
    <property type="match status" value="1"/>
</dbReference>
<evidence type="ECO:0000259" key="5">
    <source>
        <dbReference type="PROSITE" id="PS50045"/>
    </source>
</evidence>
<dbReference type="InterPro" id="IPR009057">
    <property type="entry name" value="Homeodomain-like_sf"/>
</dbReference>
<dbReference type="CDD" id="cd00009">
    <property type="entry name" value="AAA"/>
    <property type="match status" value="1"/>
</dbReference>
<keyword evidence="3" id="KW-0805">Transcription regulation</keyword>
<protein>
    <submittedName>
        <fullName evidence="6">Sigma 54-interacting transcriptional regulator</fullName>
    </submittedName>
</protein>
<feature type="domain" description="Sigma-54 factor interaction" evidence="5">
    <location>
        <begin position="1"/>
        <end position="223"/>
    </location>
</feature>
<dbReference type="Pfam" id="PF02954">
    <property type="entry name" value="HTH_8"/>
    <property type="match status" value="1"/>
</dbReference>
<keyword evidence="4" id="KW-0804">Transcription</keyword>
<keyword evidence="2" id="KW-0067">ATP-binding</keyword>
<dbReference type="EMBL" id="JACSQB010000040">
    <property type="protein sequence ID" value="MBD8046554.1"/>
    <property type="molecule type" value="Genomic_DNA"/>
</dbReference>
<comment type="caution">
    <text evidence="6">The sequence shown here is derived from an EMBL/GenBank/DDBJ whole genome shotgun (WGS) entry which is preliminary data.</text>
</comment>
<dbReference type="Pfam" id="PF00158">
    <property type="entry name" value="Sigma54_activat"/>
    <property type="match status" value="1"/>
</dbReference>
<dbReference type="PROSITE" id="PS00688">
    <property type="entry name" value="SIGMA54_INTERACT_3"/>
    <property type="match status" value="1"/>
</dbReference>
<sequence length="316" mass="36105">MVSVLKNATKISKTDITTLILGETGVGKEGIAKYIHYNSSRKDKAFITINCGAIPENLIESELFGYESGAFTGANKGGKVGLFQLADGGAVFLDEVGELPLSTQVKLLRVLQEKQIEKVGGTEVIPVDIRIIAATNKDLKELINKKLFREDLYYRLSVFPIEIPPLRKRKEDILLLIKHFTECINKRYNSKCSFSEETLEYLYNYEWPGNVRELRNVIERQIIMNEDAIVQERNLPEEISNTKVEQDYILSISNYSIKGYSLKEIMGRVEMEIITDALRRYGNIKVAAKALKIDPSTLIRKRQKYRKIKSRNDFNN</sequence>
<accession>A0ABR8YRP7</accession>
<dbReference type="SUPFAM" id="SSF52540">
    <property type="entry name" value="P-loop containing nucleoside triphosphate hydrolases"/>
    <property type="match status" value="1"/>
</dbReference>
<keyword evidence="1" id="KW-0547">Nucleotide-binding</keyword>
<dbReference type="InterPro" id="IPR002078">
    <property type="entry name" value="Sigma_54_int"/>
</dbReference>
<dbReference type="Gene3D" id="1.10.10.60">
    <property type="entry name" value="Homeodomain-like"/>
    <property type="match status" value="1"/>
</dbReference>
<evidence type="ECO:0000256" key="2">
    <source>
        <dbReference type="ARBA" id="ARBA00022840"/>
    </source>
</evidence>
<dbReference type="PANTHER" id="PTHR32071">
    <property type="entry name" value="TRANSCRIPTIONAL REGULATORY PROTEIN"/>
    <property type="match status" value="1"/>
</dbReference>
<evidence type="ECO:0000313" key="6">
    <source>
        <dbReference type="EMBL" id="MBD8046554.1"/>
    </source>
</evidence>
<evidence type="ECO:0000256" key="4">
    <source>
        <dbReference type="ARBA" id="ARBA00023163"/>
    </source>
</evidence>
<dbReference type="Gene3D" id="3.40.50.300">
    <property type="entry name" value="P-loop containing nucleotide triphosphate hydrolases"/>
    <property type="match status" value="1"/>
</dbReference>
<dbReference type="InterPro" id="IPR058031">
    <property type="entry name" value="AAA_lid_NorR"/>
</dbReference>
<organism evidence="6 7">
    <name type="scientific">Clostridium faecium</name>
    <dbReference type="NCBI Taxonomy" id="2762223"/>
    <lineage>
        <taxon>Bacteria</taxon>
        <taxon>Bacillati</taxon>
        <taxon>Bacillota</taxon>
        <taxon>Clostridia</taxon>
        <taxon>Eubacteriales</taxon>
        <taxon>Clostridiaceae</taxon>
        <taxon>Clostridium</taxon>
    </lineage>
</organism>
<evidence type="ECO:0000256" key="3">
    <source>
        <dbReference type="ARBA" id="ARBA00023015"/>
    </source>
</evidence>
<evidence type="ECO:0000256" key="1">
    <source>
        <dbReference type="ARBA" id="ARBA00022741"/>
    </source>
</evidence>
<reference evidence="6 7" key="1">
    <citation type="submission" date="2020-08" db="EMBL/GenBank/DDBJ databases">
        <title>A Genomic Blueprint of the Chicken Gut Microbiome.</title>
        <authorList>
            <person name="Gilroy R."/>
            <person name="Ravi A."/>
            <person name="Getino M."/>
            <person name="Pursley I."/>
            <person name="Horton D.L."/>
            <person name="Alikhan N.-F."/>
            <person name="Baker D."/>
            <person name="Gharbi K."/>
            <person name="Hall N."/>
            <person name="Watson M."/>
            <person name="Adriaenssens E.M."/>
            <person name="Foster-Nyarko E."/>
            <person name="Jarju S."/>
            <person name="Secka A."/>
            <person name="Antonio M."/>
            <person name="Oren A."/>
            <person name="Chaudhuri R."/>
            <person name="La Ragione R.M."/>
            <person name="Hildebrand F."/>
            <person name="Pallen M.J."/>
        </authorList>
    </citation>
    <scope>NUCLEOTIDE SEQUENCE [LARGE SCALE GENOMIC DNA]</scope>
    <source>
        <strain evidence="6 7">N37</strain>
    </source>
</reference>
<dbReference type="InterPro" id="IPR003593">
    <property type="entry name" value="AAA+_ATPase"/>
</dbReference>
<dbReference type="Proteomes" id="UP000627166">
    <property type="component" value="Unassembled WGS sequence"/>
</dbReference>
<dbReference type="InterPro" id="IPR027417">
    <property type="entry name" value="P-loop_NTPase"/>
</dbReference>
<keyword evidence="7" id="KW-1185">Reference proteome</keyword>
<dbReference type="Pfam" id="PF25601">
    <property type="entry name" value="AAA_lid_14"/>
    <property type="match status" value="1"/>
</dbReference>
<dbReference type="InterPro" id="IPR002197">
    <property type="entry name" value="HTH_Fis"/>
</dbReference>
<proteinExistence type="predicted"/>
<dbReference type="SUPFAM" id="SSF46689">
    <property type="entry name" value="Homeodomain-like"/>
    <property type="match status" value="1"/>
</dbReference>
<evidence type="ECO:0000313" key="7">
    <source>
        <dbReference type="Proteomes" id="UP000627166"/>
    </source>
</evidence>
<gene>
    <name evidence="6" type="ORF">H9637_05780</name>
</gene>
<dbReference type="PROSITE" id="PS50045">
    <property type="entry name" value="SIGMA54_INTERACT_4"/>
    <property type="match status" value="1"/>
</dbReference>